<evidence type="ECO:0000256" key="1">
    <source>
        <dbReference type="ARBA" id="ARBA00022574"/>
    </source>
</evidence>
<organism evidence="4 5">
    <name type="scientific">Caerostris extrusa</name>
    <name type="common">Bark spider</name>
    <name type="synonym">Caerostris bankana</name>
    <dbReference type="NCBI Taxonomy" id="172846"/>
    <lineage>
        <taxon>Eukaryota</taxon>
        <taxon>Metazoa</taxon>
        <taxon>Ecdysozoa</taxon>
        <taxon>Arthropoda</taxon>
        <taxon>Chelicerata</taxon>
        <taxon>Arachnida</taxon>
        <taxon>Araneae</taxon>
        <taxon>Araneomorphae</taxon>
        <taxon>Entelegynae</taxon>
        <taxon>Araneoidea</taxon>
        <taxon>Araneidae</taxon>
        <taxon>Caerostris</taxon>
    </lineage>
</organism>
<reference evidence="4 5" key="1">
    <citation type="submission" date="2021-06" db="EMBL/GenBank/DDBJ databases">
        <title>Caerostris extrusa draft genome.</title>
        <authorList>
            <person name="Kono N."/>
            <person name="Arakawa K."/>
        </authorList>
    </citation>
    <scope>NUCLEOTIDE SEQUENCE [LARGE SCALE GENOMIC DNA]</scope>
</reference>
<keyword evidence="2" id="KW-0677">Repeat</keyword>
<protein>
    <submittedName>
        <fullName evidence="4">WD and tetratricopeptide repeats protein 1</fullName>
    </submittedName>
</protein>
<evidence type="ECO:0000313" key="4">
    <source>
        <dbReference type="EMBL" id="GIY31284.1"/>
    </source>
</evidence>
<dbReference type="InterPro" id="IPR011990">
    <property type="entry name" value="TPR-like_helical_dom_sf"/>
</dbReference>
<dbReference type="GO" id="GO:0005737">
    <property type="term" value="C:cytoplasm"/>
    <property type="evidence" value="ECO:0007669"/>
    <property type="project" value="TreeGrafter"/>
</dbReference>
<name>A0AAV4SE85_CAEEX</name>
<gene>
    <name evidence="4" type="primary">WDTC1</name>
    <name evidence="4" type="ORF">CEXT_453961</name>
</gene>
<dbReference type="SUPFAM" id="SSF50978">
    <property type="entry name" value="WD40 repeat-like"/>
    <property type="match status" value="1"/>
</dbReference>
<dbReference type="EMBL" id="BPLR01009354">
    <property type="protein sequence ID" value="GIY31284.1"/>
    <property type="molecule type" value="Genomic_DNA"/>
</dbReference>
<proteinExistence type="predicted"/>
<dbReference type="PROSITE" id="PS50082">
    <property type="entry name" value="WD_REPEATS_2"/>
    <property type="match status" value="1"/>
</dbReference>
<evidence type="ECO:0000256" key="2">
    <source>
        <dbReference type="ARBA" id="ARBA00022737"/>
    </source>
</evidence>
<dbReference type="PANTHER" id="PTHR15574:SF40">
    <property type="entry name" value="WD AND TETRATRICOPEPTIDE REPEATS PROTEIN 1"/>
    <property type="match status" value="1"/>
</dbReference>
<dbReference type="InterPro" id="IPR015943">
    <property type="entry name" value="WD40/YVTN_repeat-like_dom_sf"/>
</dbReference>
<feature type="repeat" description="WD" evidence="3">
    <location>
        <begin position="156"/>
        <end position="188"/>
    </location>
</feature>
<dbReference type="InterPro" id="IPR036322">
    <property type="entry name" value="WD40_repeat_dom_sf"/>
</dbReference>
<dbReference type="GO" id="GO:0080008">
    <property type="term" value="C:Cul4-RING E3 ubiquitin ligase complex"/>
    <property type="evidence" value="ECO:0007669"/>
    <property type="project" value="TreeGrafter"/>
</dbReference>
<dbReference type="InterPro" id="IPR001680">
    <property type="entry name" value="WD40_rpt"/>
</dbReference>
<dbReference type="AlphaFoldDB" id="A0AAV4SE85"/>
<keyword evidence="5" id="KW-1185">Reference proteome</keyword>
<dbReference type="SMART" id="SM00320">
    <property type="entry name" value="WD40"/>
    <property type="match status" value="1"/>
</dbReference>
<comment type="caution">
    <text evidence="4">The sequence shown here is derived from an EMBL/GenBank/DDBJ whole genome shotgun (WGS) entry which is preliminary data.</text>
</comment>
<dbReference type="Proteomes" id="UP001054945">
    <property type="component" value="Unassembled WGS sequence"/>
</dbReference>
<dbReference type="GO" id="GO:0045717">
    <property type="term" value="P:negative regulation of fatty acid biosynthetic process"/>
    <property type="evidence" value="ECO:0007669"/>
    <property type="project" value="TreeGrafter"/>
</dbReference>
<evidence type="ECO:0000256" key="3">
    <source>
        <dbReference type="PROSITE-ProRule" id="PRU00221"/>
    </source>
</evidence>
<keyword evidence="1 3" id="KW-0853">WD repeat</keyword>
<evidence type="ECO:0000313" key="5">
    <source>
        <dbReference type="Proteomes" id="UP001054945"/>
    </source>
</evidence>
<dbReference type="InterPro" id="IPR045151">
    <property type="entry name" value="DCAF8"/>
</dbReference>
<dbReference type="Gene3D" id="2.130.10.10">
    <property type="entry name" value="YVTN repeat-like/Quinoprotein amine dehydrogenase"/>
    <property type="match status" value="1"/>
</dbReference>
<dbReference type="Pfam" id="PF00400">
    <property type="entry name" value="WD40"/>
    <property type="match status" value="1"/>
</dbReference>
<dbReference type="PANTHER" id="PTHR15574">
    <property type="entry name" value="WD REPEAT DOMAIN-CONTAINING FAMILY"/>
    <property type="match status" value="1"/>
</dbReference>
<dbReference type="SUPFAM" id="SSF48452">
    <property type="entry name" value="TPR-like"/>
    <property type="match status" value="1"/>
</dbReference>
<sequence>MELDPDYLKAHFRLAQCLYKLRWVKLALECLTIIRLKFPDYAKTKTFELFETEVKVACFANMDLERADTESDDDSSVIGATASSSRVNKRRTTSVAKVLFEISDREKTWRETAFDYEARFCGHCNTTTDIKEANFLEDDGSIFIWDRKTTNIVRVLRGDESIVNCLQPHPSSCLLATSGIDPVVRLWSPKAEDGSKEAREIRVLKMLLLLIKEE</sequence>
<accession>A0AAV4SE85</accession>